<dbReference type="InterPro" id="IPR003593">
    <property type="entry name" value="AAA+_ATPase"/>
</dbReference>
<feature type="domain" description="ABC transporter" evidence="9">
    <location>
        <begin position="5"/>
        <end position="250"/>
    </location>
</feature>
<evidence type="ECO:0000256" key="5">
    <source>
        <dbReference type="ARBA" id="ARBA00022519"/>
    </source>
</evidence>
<organism evidence="10 11">
    <name type="scientific">Psychromonas aquatilis</name>
    <dbReference type="NCBI Taxonomy" id="2005072"/>
    <lineage>
        <taxon>Bacteria</taxon>
        <taxon>Pseudomonadati</taxon>
        <taxon>Pseudomonadota</taxon>
        <taxon>Gammaproteobacteria</taxon>
        <taxon>Alteromonadales</taxon>
        <taxon>Psychromonadaceae</taxon>
        <taxon>Psychromonas</taxon>
    </lineage>
</organism>
<evidence type="ECO:0000256" key="8">
    <source>
        <dbReference type="ARBA" id="ARBA00023136"/>
    </source>
</evidence>
<evidence type="ECO:0000256" key="7">
    <source>
        <dbReference type="ARBA" id="ARBA00022840"/>
    </source>
</evidence>
<gene>
    <name evidence="10" type="ORF">V6256_04755</name>
</gene>
<dbReference type="PROSITE" id="PS50893">
    <property type="entry name" value="ABC_TRANSPORTER_2"/>
    <property type="match status" value="1"/>
</dbReference>
<comment type="subcellular location">
    <subcellularLocation>
        <location evidence="1">Cell inner membrane</location>
        <topology evidence="1">Peripheral membrane protein</topology>
    </subcellularLocation>
</comment>
<evidence type="ECO:0000259" key="9">
    <source>
        <dbReference type="PROSITE" id="PS50893"/>
    </source>
</evidence>
<dbReference type="Pfam" id="PF00005">
    <property type="entry name" value="ABC_tran"/>
    <property type="match status" value="1"/>
</dbReference>
<comment type="similarity">
    <text evidence="2">Belongs to the ABC transporter superfamily.</text>
</comment>
<dbReference type="SMART" id="SM00382">
    <property type="entry name" value="AAA"/>
    <property type="match status" value="1"/>
</dbReference>
<dbReference type="PANTHER" id="PTHR43776">
    <property type="entry name" value="TRANSPORT ATP-BINDING PROTEIN"/>
    <property type="match status" value="1"/>
</dbReference>
<keyword evidence="7 10" id="KW-0067">ATP-binding</keyword>
<dbReference type="InterPro" id="IPR003439">
    <property type="entry name" value="ABC_transporter-like_ATP-bd"/>
</dbReference>
<evidence type="ECO:0000256" key="3">
    <source>
        <dbReference type="ARBA" id="ARBA00022448"/>
    </source>
</evidence>
<dbReference type="EMBL" id="JBAKAZ010000011">
    <property type="protein sequence ID" value="MEL0628914.1"/>
    <property type="molecule type" value="Genomic_DNA"/>
</dbReference>
<dbReference type="InterPro" id="IPR027417">
    <property type="entry name" value="P-loop_NTPase"/>
</dbReference>
<evidence type="ECO:0000256" key="4">
    <source>
        <dbReference type="ARBA" id="ARBA00022475"/>
    </source>
</evidence>
<dbReference type="Gene3D" id="3.40.50.300">
    <property type="entry name" value="P-loop containing nucleotide triphosphate hydrolases"/>
    <property type="match status" value="1"/>
</dbReference>
<keyword evidence="5" id="KW-0997">Cell inner membrane</keyword>
<accession>A0ABU9GNM4</accession>
<dbReference type="CDD" id="cd03257">
    <property type="entry name" value="ABC_NikE_OppD_transporters"/>
    <property type="match status" value="1"/>
</dbReference>
<dbReference type="GO" id="GO:0005524">
    <property type="term" value="F:ATP binding"/>
    <property type="evidence" value="ECO:0007669"/>
    <property type="project" value="UniProtKB-KW"/>
</dbReference>
<evidence type="ECO:0000256" key="2">
    <source>
        <dbReference type="ARBA" id="ARBA00005417"/>
    </source>
</evidence>
<evidence type="ECO:0000313" key="11">
    <source>
        <dbReference type="Proteomes" id="UP001369082"/>
    </source>
</evidence>
<dbReference type="Proteomes" id="UP001369082">
    <property type="component" value="Unassembled WGS sequence"/>
</dbReference>
<evidence type="ECO:0000256" key="1">
    <source>
        <dbReference type="ARBA" id="ARBA00004417"/>
    </source>
</evidence>
<dbReference type="InterPro" id="IPR050319">
    <property type="entry name" value="ABC_transp_ATP-bind"/>
</dbReference>
<keyword evidence="3" id="KW-0813">Transport</keyword>
<evidence type="ECO:0000256" key="6">
    <source>
        <dbReference type="ARBA" id="ARBA00022741"/>
    </source>
</evidence>
<keyword evidence="11" id="KW-1185">Reference proteome</keyword>
<proteinExistence type="inferred from homology"/>
<reference evidence="10 11" key="1">
    <citation type="submission" date="2024-02" db="EMBL/GenBank/DDBJ databases">
        <title>Bacteria isolated from the canopy kelp, Nereocystis luetkeana.</title>
        <authorList>
            <person name="Pfister C.A."/>
            <person name="Younker I.T."/>
            <person name="Light S.H."/>
        </authorList>
    </citation>
    <scope>NUCLEOTIDE SEQUENCE [LARGE SCALE GENOMIC DNA]</scope>
    <source>
        <strain evidence="10 11">TI.1.05</strain>
    </source>
</reference>
<evidence type="ECO:0000313" key="10">
    <source>
        <dbReference type="EMBL" id="MEL0628914.1"/>
    </source>
</evidence>
<comment type="caution">
    <text evidence="10">The sequence shown here is derived from an EMBL/GenBank/DDBJ whole genome shotgun (WGS) entry which is preliminary data.</text>
</comment>
<name>A0ABU9GNM4_9GAMM</name>
<keyword evidence="4" id="KW-1003">Cell membrane</keyword>
<keyword evidence="6" id="KW-0547">Nucleotide-binding</keyword>
<sequence>MQPILSVSNLSKCFKQADGLFSSRTITAFGGVDFTLERGRTLAIVGESGSGKSALIRTLAGLLTATSGRIYIDGKPIGTLSSQQRCTTIRMIFQDPNYSLNPKITVGKILNAPLELNTDLNKEERHQQILETLKLVGLLPDYLAFYPDMLSNVQKHQVAIARAMILSPDIIIADEVLATLDISLRFKIVNLLIKIQKIKGTSYIFVAHNMHLVRHISDDIMVLHQGSIIEKGPSEEICENPQHEQTKYLLLTHQPNFRK</sequence>
<dbReference type="SUPFAM" id="SSF52540">
    <property type="entry name" value="P-loop containing nucleoside triphosphate hydrolases"/>
    <property type="match status" value="1"/>
</dbReference>
<protein>
    <submittedName>
        <fullName evidence="10">ATP-binding cassette domain-containing protein</fullName>
    </submittedName>
</protein>
<keyword evidence="8" id="KW-0472">Membrane</keyword>
<dbReference type="PANTHER" id="PTHR43776:SF4">
    <property type="entry name" value="PUTRESCINE EXPORT SYSTEM ATP-BINDING PROTEIN SAPF"/>
    <property type="match status" value="1"/>
</dbReference>